<keyword evidence="4" id="KW-0804">Transcription</keyword>
<evidence type="ECO:0000256" key="2">
    <source>
        <dbReference type="ARBA" id="ARBA00023015"/>
    </source>
</evidence>
<dbReference type="InterPro" id="IPR058163">
    <property type="entry name" value="LysR-type_TF_proteobact-type"/>
</dbReference>
<evidence type="ECO:0000313" key="7">
    <source>
        <dbReference type="Proteomes" id="UP000619761"/>
    </source>
</evidence>
<evidence type="ECO:0000256" key="3">
    <source>
        <dbReference type="ARBA" id="ARBA00023125"/>
    </source>
</evidence>
<keyword evidence="7" id="KW-1185">Reference proteome</keyword>
<dbReference type="Pfam" id="PF00126">
    <property type="entry name" value="HTH_1"/>
    <property type="match status" value="1"/>
</dbReference>
<proteinExistence type="inferred from homology"/>
<feature type="domain" description="HTH lysR-type" evidence="5">
    <location>
        <begin position="5"/>
        <end position="62"/>
    </location>
</feature>
<keyword evidence="3" id="KW-0238">DNA-binding</keyword>
<dbReference type="EMBL" id="BMYZ01000001">
    <property type="protein sequence ID" value="GGY71134.1"/>
    <property type="molecule type" value="Genomic_DNA"/>
</dbReference>
<comment type="caution">
    <text evidence="6">The sequence shown here is derived from an EMBL/GenBank/DDBJ whole genome shotgun (WGS) entry which is preliminary data.</text>
</comment>
<sequence>MARSYSLQDLELLIQVAERGNMSEVGRQLNMTTAAVSAAIKRLEVALDVSLFERTTRSLRLSAAGEAFIPHLQQILGTLDIAENELRNRQTLVAGEIRIGLPSDIGRHYLLALLNQFQELNPKVKFILHVSDLIQDLYRDELDIVIRYGQPKDSSLIAAKLCDNRRVLVASPDYLARHTPIKELQDLLEHNCLLFYLNGRPYSKWQFECEKDLVTLNVTGDRSANDGELVKRWAVEGKGVAYKSALDVAEELASGTLVEVLAGRFLGQPSPLYLLYKERKYQAYRMTALIKYLKERIS</sequence>
<keyword evidence="2" id="KW-0805">Transcription regulation</keyword>
<comment type="similarity">
    <text evidence="1">Belongs to the LysR transcriptional regulatory family.</text>
</comment>
<protein>
    <submittedName>
        <fullName evidence="6">Transcriptional regulator</fullName>
    </submittedName>
</protein>
<dbReference type="SUPFAM" id="SSF46785">
    <property type="entry name" value="Winged helix' DNA-binding domain"/>
    <property type="match status" value="1"/>
</dbReference>
<dbReference type="InterPro" id="IPR036388">
    <property type="entry name" value="WH-like_DNA-bd_sf"/>
</dbReference>
<evidence type="ECO:0000256" key="1">
    <source>
        <dbReference type="ARBA" id="ARBA00009437"/>
    </source>
</evidence>
<dbReference type="Gene3D" id="1.10.10.10">
    <property type="entry name" value="Winged helix-like DNA-binding domain superfamily/Winged helix DNA-binding domain"/>
    <property type="match status" value="1"/>
</dbReference>
<dbReference type="InterPro" id="IPR000847">
    <property type="entry name" value="LysR_HTH_N"/>
</dbReference>
<dbReference type="InterPro" id="IPR005119">
    <property type="entry name" value="LysR_subst-bd"/>
</dbReference>
<dbReference type="PANTHER" id="PTHR30537:SF21">
    <property type="entry name" value="HTH-TYPE TRANSCRIPTIONAL REGULATOR SINR-RELATED"/>
    <property type="match status" value="1"/>
</dbReference>
<dbReference type="PANTHER" id="PTHR30537">
    <property type="entry name" value="HTH-TYPE TRANSCRIPTIONAL REGULATOR"/>
    <property type="match status" value="1"/>
</dbReference>
<dbReference type="Pfam" id="PF03466">
    <property type="entry name" value="LysR_substrate"/>
    <property type="match status" value="1"/>
</dbReference>
<reference evidence="7" key="1">
    <citation type="journal article" date="2019" name="Int. J. Syst. Evol. Microbiol.">
        <title>The Global Catalogue of Microorganisms (GCM) 10K type strain sequencing project: providing services to taxonomists for standard genome sequencing and annotation.</title>
        <authorList>
            <consortium name="The Broad Institute Genomics Platform"/>
            <consortium name="The Broad Institute Genome Sequencing Center for Infectious Disease"/>
            <person name="Wu L."/>
            <person name="Ma J."/>
        </authorList>
    </citation>
    <scope>NUCLEOTIDE SEQUENCE [LARGE SCALE GENOMIC DNA]</scope>
    <source>
        <strain evidence="7">KCTC 32239</strain>
    </source>
</reference>
<name>A0ABQ3AZ06_9GAMM</name>
<dbReference type="SUPFAM" id="SSF53850">
    <property type="entry name" value="Periplasmic binding protein-like II"/>
    <property type="match status" value="1"/>
</dbReference>
<organism evidence="6 7">
    <name type="scientific">Cellvibrio zantedeschiae</name>
    <dbReference type="NCBI Taxonomy" id="1237077"/>
    <lineage>
        <taxon>Bacteria</taxon>
        <taxon>Pseudomonadati</taxon>
        <taxon>Pseudomonadota</taxon>
        <taxon>Gammaproteobacteria</taxon>
        <taxon>Cellvibrionales</taxon>
        <taxon>Cellvibrionaceae</taxon>
        <taxon>Cellvibrio</taxon>
    </lineage>
</organism>
<evidence type="ECO:0000256" key="4">
    <source>
        <dbReference type="ARBA" id="ARBA00023163"/>
    </source>
</evidence>
<gene>
    <name evidence="6" type="ORF">GCM10011613_14640</name>
</gene>
<evidence type="ECO:0000313" key="6">
    <source>
        <dbReference type="EMBL" id="GGY71134.1"/>
    </source>
</evidence>
<dbReference type="InterPro" id="IPR036390">
    <property type="entry name" value="WH_DNA-bd_sf"/>
</dbReference>
<dbReference type="RefSeq" id="WP_189417137.1">
    <property type="nucleotide sequence ID" value="NZ_BMYZ01000001.1"/>
</dbReference>
<dbReference type="Proteomes" id="UP000619761">
    <property type="component" value="Unassembled WGS sequence"/>
</dbReference>
<dbReference type="Gene3D" id="3.40.190.290">
    <property type="match status" value="1"/>
</dbReference>
<accession>A0ABQ3AZ06</accession>
<dbReference type="CDD" id="cd08422">
    <property type="entry name" value="PBP2_CrgA_like"/>
    <property type="match status" value="1"/>
</dbReference>
<evidence type="ECO:0000259" key="5">
    <source>
        <dbReference type="PROSITE" id="PS50931"/>
    </source>
</evidence>
<dbReference type="PROSITE" id="PS50931">
    <property type="entry name" value="HTH_LYSR"/>
    <property type="match status" value="1"/>
</dbReference>